<reference evidence="3" key="1">
    <citation type="submission" date="2018-06" db="EMBL/GenBank/DDBJ databases">
        <authorList>
            <person name="Zhirakovskaya E."/>
        </authorList>
    </citation>
    <scope>NUCLEOTIDE SEQUENCE</scope>
</reference>
<dbReference type="SMART" id="SM00855">
    <property type="entry name" value="PGAM"/>
    <property type="match status" value="2"/>
</dbReference>
<dbReference type="InterPro" id="IPR001345">
    <property type="entry name" value="PG/BPGM_mutase_AS"/>
</dbReference>
<dbReference type="SUPFAM" id="SSF53254">
    <property type="entry name" value="Phosphoglycerate mutase-like"/>
    <property type="match status" value="2"/>
</dbReference>
<evidence type="ECO:0000313" key="3">
    <source>
        <dbReference type="EMBL" id="VAW05337.1"/>
    </source>
</evidence>
<name>A0A3B0SW78_9ZZZZ</name>
<dbReference type="InterPro" id="IPR029033">
    <property type="entry name" value="His_PPase_superfam"/>
</dbReference>
<dbReference type="InterPro" id="IPR050275">
    <property type="entry name" value="PGM_Phosphatase"/>
</dbReference>
<dbReference type="PANTHER" id="PTHR48100:SF1">
    <property type="entry name" value="HISTIDINE PHOSPHATASE FAMILY PROTEIN-RELATED"/>
    <property type="match status" value="1"/>
</dbReference>
<dbReference type="GO" id="GO:0005737">
    <property type="term" value="C:cytoplasm"/>
    <property type="evidence" value="ECO:0007669"/>
    <property type="project" value="TreeGrafter"/>
</dbReference>
<dbReference type="GO" id="GO:0016791">
    <property type="term" value="F:phosphatase activity"/>
    <property type="evidence" value="ECO:0007669"/>
    <property type="project" value="TreeGrafter"/>
</dbReference>
<dbReference type="Gene3D" id="3.40.50.1240">
    <property type="entry name" value="Phosphoglycerate mutase-like"/>
    <property type="match status" value="2"/>
</dbReference>
<dbReference type="AlphaFoldDB" id="A0A3B0SW78"/>
<protein>
    <submittedName>
        <fullName evidence="3">Phosphoglycerate mutase family</fullName>
    </submittedName>
</protein>
<gene>
    <name evidence="3" type="ORF">MNBD_ACTINO01-2488</name>
</gene>
<dbReference type="PROSITE" id="PS00175">
    <property type="entry name" value="PG_MUTASE"/>
    <property type="match status" value="1"/>
</dbReference>
<sequence>MAKTLTFIRHAETNSNRLRTWQGNYDSGLSDTGIAQLERLAGRFVGREPSIVIASDLSRTMRTAEAITSDVAPDPAWREFHVGAWEGYTSEEIMVRFPGEMEAFFAGEDMAPGGGELMSKFRSRITTAFESLVSSLADDDEAVVVTHGGVIWALVAHVLGLTGRSVRIMPPFNTSATVVTVPDDGVPQLTVFNDAGHLDDVATHFGPSGPRVTIFRHGQTEGNVDGRWQGRSDSPLTDLGRRQAKAVTRYAPDMAALFTSPLGRTRQTAAIIGDALDVEPEANEGFLEMSFGAWENLTSTEAATQDPELYGEIFDRGHDLPRGGDGETFTATGSRFADTLEGIVADTGKDLGVVSHGAAIRAFTVKVMGLAFDERNRLPVPRNTSMSSVVYSDGGPVLASYNVAPHLEGIT</sequence>
<evidence type="ECO:0000256" key="2">
    <source>
        <dbReference type="ARBA" id="ARBA00023235"/>
    </source>
</evidence>
<organism evidence="3">
    <name type="scientific">hydrothermal vent metagenome</name>
    <dbReference type="NCBI Taxonomy" id="652676"/>
    <lineage>
        <taxon>unclassified sequences</taxon>
        <taxon>metagenomes</taxon>
        <taxon>ecological metagenomes</taxon>
    </lineage>
</organism>
<dbReference type="EMBL" id="UOEI01000425">
    <property type="protein sequence ID" value="VAW05337.1"/>
    <property type="molecule type" value="Genomic_DNA"/>
</dbReference>
<keyword evidence="1" id="KW-0324">Glycolysis</keyword>
<accession>A0A3B0SW78</accession>
<dbReference type="Pfam" id="PF00300">
    <property type="entry name" value="His_Phos_1"/>
    <property type="match status" value="2"/>
</dbReference>
<proteinExistence type="predicted"/>
<dbReference type="CDD" id="cd07067">
    <property type="entry name" value="HP_PGM_like"/>
    <property type="match status" value="2"/>
</dbReference>
<dbReference type="InterPro" id="IPR013078">
    <property type="entry name" value="His_Pase_superF_clade-1"/>
</dbReference>
<keyword evidence="2" id="KW-0413">Isomerase</keyword>
<dbReference type="PANTHER" id="PTHR48100">
    <property type="entry name" value="BROAD-SPECIFICITY PHOSPHATASE YOR283W-RELATED"/>
    <property type="match status" value="1"/>
</dbReference>
<evidence type="ECO:0000256" key="1">
    <source>
        <dbReference type="ARBA" id="ARBA00023152"/>
    </source>
</evidence>